<accession>A0A0U5GLL9</accession>
<organism evidence="5 6">
    <name type="scientific">Aspergillus calidoustus</name>
    <dbReference type="NCBI Taxonomy" id="454130"/>
    <lineage>
        <taxon>Eukaryota</taxon>
        <taxon>Fungi</taxon>
        <taxon>Dikarya</taxon>
        <taxon>Ascomycota</taxon>
        <taxon>Pezizomycotina</taxon>
        <taxon>Eurotiomycetes</taxon>
        <taxon>Eurotiomycetidae</taxon>
        <taxon>Eurotiales</taxon>
        <taxon>Aspergillaceae</taxon>
        <taxon>Aspergillus</taxon>
        <taxon>Aspergillus subgen. Nidulantes</taxon>
    </lineage>
</organism>
<feature type="region of interest" description="Disordered" evidence="4">
    <location>
        <begin position="14"/>
        <end position="57"/>
    </location>
</feature>
<evidence type="ECO:0000313" key="6">
    <source>
        <dbReference type="Proteomes" id="UP000054771"/>
    </source>
</evidence>
<feature type="compositionally biased region" description="Basic residues" evidence="4">
    <location>
        <begin position="85"/>
        <end position="97"/>
    </location>
</feature>
<dbReference type="AlphaFoldDB" id="A0A0U5GLL9"/>
<feature type="region of interest" description="Disordered" evidence="4">
    <location>
        <begin position="85"/>
        <end position="112"/>
    </location>
</feature>
<dbReference type="STRING" id="454130.A0A0U5GLL9"/>
<sequence length="468" mass="50476">MAFNKKYAGLPDLDLAPDIYETPDLTDEASTVPTTTIRTVSNADDVPSDSDIDQDHVNADEARAHFLGATVDARNVNFSDSIATKRKSYRSKSRRRRNNAEGEESDSETLSLERKLARLQREVEELKDEMAASEKPEAESNGAADEAKDTLDDGVEKLSRALDNLYASSRGVSQAHSAAALISQKLASSSSTLPSEATGSQTKSAEIDPDTETAGILSHAAAFDARLALIESAMGISTSSNPFLSEGASDPPLQPVLPALDHLTARISSLMTLLVGPSPIPTAPTTGTTPASTTTTMSTPHLEMLSARVRKLTTDAENLAQARKRAYDAAKTAQTARIGRTTSDLTIASPIEPEQSAAQRDEQATKIQALYATLPIIQSLHPILPSVLERLRSLRAIHAGAAQASESLDELEKRQAEMAGEIEQWREGLKTVEEKMSQGEAALRGNIELVEPWVRDLEKRLERLETGN</sequence>
<reference evidence="6" key="1">
    <citation type="journal article" date="2016" name="Genome Announc.">
        <title>Draft genome sequences of fungus Aspergillus calidoustus.</title>
        <authorList>
            <person name="Horn F."/>
            <person name="Linde J."/>
            <person name="Mattern D.J."/>
            <person name="Walther G."/>
            <person name="Guthke R."/>
            <person name="Scherlach K."/>
            <person name="Martin K."/>
            <person name="Brakhage A.A."/>
            <person name="Petzke L."/>
            <person name="Valiante V."/>
        </authorList>
    </citation>
    <scope>NUCLEOTIDE SEQUENCE [LARGE SCALE GENOMIC DNA]</scope>
    <source>
        <strain evidence="6">SF006504</strain>
    </source>
</reference>
<evidence type="ECO:0000313" key="5">
    <source>
        <dbReference type="EMBL" id="CEN59774.1"/>
    </source>
</evidence>
<feature type="compositionally biased region" description="Polar residues" evidence="4">
    <location>
        <begin position="28"/>
        <end position="42"/>
    </location>
</feature>
<evidence type="ECO:0000256" key="4">
    <source>
        <dbReference type="SAM" id="MobiDB-lite"/>
    </source>
</evidence>
<dbReference type="OMA" id="SDMDIQP"/>
<evidence type="ECO:0000256" key="3">
    <source>
        <dbReference type="SAM" id="Coils"/>
    </source>
</evidence>
<protein>
    <submittedName>
        <fullName evidence="5">Putative Dynamitin homolog (P50 subunit of dynactin) (Eurofung)</fullName>
    </submittedName>
</protein>
<proteinExistence type="predicted"/>
<gene>
    <name evidence="5" type="ORF">ASPCAL02218</name>
</gene>
<evidence type="ECO:0000256" key="2">
    <source>
        <dbReference type="ARBA" id="ARBA00022490"/>
    </source>
</evidence>
<keyword evidence="3" id="KW-0175">Coiled coil</keyword>
<feature type="region of interest" description="Disordered" evidence="4">
    <location>
        <begin position="124"/>
        <end position="148"/>
    </location>
</feature>
<feature type="compositionally biased region" description="Polar residues" evidence="4">
    <location>
        <begin position="187"/>
        <end position="204"/>
    </location>
</feature>
<keyword evidence="6" id="KW-1185">Reference proteome</keyword>
<feature type="region of interest" description="Disordered" evidence="4">
    <location>
        <begin position="187"/>
        <end position="208"/>
    </location>
</feature>
<evidence type="ECO:0000256" key="1">
    <source>
        <dbReference type="ARBA" id="ARBA00004496"/>
    </source>
</evidence>
<dbReference type="Proteomes" id="UP000054771">
    <property type="component" value="Unassembled WGS sequence"/>
</dbReference>
<dbReference type="GO" id="GO:0007017">
    <property type="term" value="P:microtubule-based process"/>
    <property type="evidence" value="ECO:0007669"/>
    <property type="project" value="InterPro"/>
</dbReference>
<feature type="compositionally biased region" description="Basic and acidic residues" evidence="4">
    <location>
        <begin position="124"/>
        <end position="138"/>
    </location>
</feature>
<comment type="subcellular location">
    <subcellularLocation>
        <location evidence="1">Cytoplasm</location>
    </subcellularLocation>
</comment>
<feature type="coiled-coil region" evidence="3">
    <location>
        <begin position="401"/>
        <end position="428"/>
    </location>
</feature>
<dbReference type="GO" id="GO:0005737">
    <property type="term" value="C:cytoplasm"/>
    <property type="evidence" value="ECO:0007669"/>
    <property type="project" value="UniProtKB-SubCell"/>
</dbReference>
<name>A0A0U5GLL9_ASPCI</name>
<dbReference type="GO" id="GO:0005869">
    <property type="term" value="C:dynactin complex"/>
    <property type="evidence" value="ECO:0007669"/>
    <property type="project" value="InterPro"/>
</dbReference>
<dbReference type="Pfam" id="PF04912">
    <property type="entry name" value="Dynamitin"/>
    <property type="match status" value="2"/>
</dbReference>
<dbReference type="PANTHER" id="PTHR15346">
    <property type="entry name" value="DYNACTIN SUBUNIT"/>
    <property type="match status" value="1"/>
</dbReference>
<dbReference type="InterPro" id="IPR028133">
    <property type="entry name" value="Dynamitin"/>
</dbReference>
<dbReference type="EMBL" id="CDMC01000002">
    <property type="protein sequence ID" value="CEN59774.1"/>
    <property type="molecule type" value="Genomic_DNA"/>
</dbReference>
<dbReference type="OrthoDB" id="4977at2759"/>
<keyword evidence="2" id="KW-0963">Cytoplasm</keyword>